<keyword evidence="3" id="KW-1185">Reference proteome</keyword>
<proteinExistence type="predicted"/>
<dbReference type="GeneID" id="81591400"/>
<dbReference type="RefSeq" id="XP_056749826.1">
    <property type="nucleotide sequence ID" value="XM_056901158.1"/>
</dbReference>
<organism evidence="2 3">
    <name type="scientific">Penicillium hordei</name>
    <dbReference type="NCBI Taxonomy" id="40994"/>
    <lineage>
        <taxon>Eukaryota</taxon>
        <taxon>Fungi</taxon>
        <taxon>Dikarya</taxon>
        <taxon>Ascomycota</taxon>
        <taxon>Pezizomycotina</taxon>
        <taxon>Eurotiomycetes</taxon>
        <taxon>Eurotiomycetidae</taxon>
        <taxon>Eurotiales</taxon>
        <taxon>Aspergillaceae</taxon>
        <taxon>Penicillium</taxon>
    </lineage>
</organism>
<evidence type="ECO:0000313" key="3">
    <source>
        <dbReference type="Proteomes" id="UP001213799"/>
    </source>
</evidence>
<reference evidence="2" key="1">
    <citation type="journal article" date="2023" name="IMA Fungus">
        <title>Comparative genomic study of the Penicillium genus elucidates a diverse pangenome and 15 lateral gene transfer events.</title>
        <authorList>
            <person name="Petersen C."/>
            <person name="Sorensen T."/>
            <person name="Nielsen M.R."/>
            <person name="Sondergaard T.E."/>
            <person name="Sorensen J.L."/>
            <person name="Fitzpatrick D.A."/>
            <person name="Frisvad J.C."/>
            <person name="Nielsen K.L."/>
        </authorList>
    </citation>
    <scope>NUCLEOTIDE SEQUENCE</scope>
    <source>
        <strain evidence="2">IBT 12815</strain>
    </source>
</reference>
<name>A0AAD6DUT1_9EURO</name>
<evidence type="ECO:0000256" key="1">
    <source>
        <dbReference type="SAM" id="MobiDB-lite"/>
    </source>
</evidence>
<gene>
    <name evidence="2" type="ORF">N7537_010104</name>
</gene>
<reference evidence="2" key="2">
    <citation type="submission" date="2023-01" db="EMBL/GenBank/DDBJ databases">
        <authorList>
            <person name="Petersen C."/>
        </authorList>
    </citation>
    <scope>NUCLEOTIDE SEQUENCE</scope>
    <source>
        <strain evidence="2">IBT 12815</strain>
    </source>
</reference>
<dbReference type="EMBL" id="JAQJAE010000005">
    <property type="protein sequence ID" value="KAJ5593200.1"/>
    <property type="molecule type" value="Genomic_DNA"/>
</dbReference>
<feature type="region of interest" description="Disordered" evidence="1">
    <location>
        <begin position="77"/>
        <end position="96"/>
    </location>
</feature>
<evidence type="ECO:0000313" key="2">
    <source>
        <dbReference type="EMBL" id="KAJ5593200.1"/>
    </source>
</evidence>
<comment type="caution">
    <text evidence="2">The sequence shown here is derived from an EMBL/GenBank/DDBJ whole genome shotgun (WGS) entry which is preliminary data.</text>
</comment>
<dbReference type="AlphaFoldDB" id="A0AAD6DUT1"/>
<dbReference type="Proteomes" id="UP001213799">
    <property type="component" value="Unassembled WGS sequence"/>
</dbReference>
<accession>A0AAD6DUT1</accession>
<protein>
    <submittedName>
        <fullName evidence="2">Uncharacterized protein</fullName>
    </submittedName>
</protein>
<sequence length="96" mass="10620">MPLNTNVDSQESQEYVEKRRSGKCPRWIFRSKSRAMLRIGNANKEARLDRESHGICHCIAASKCTLELINCASLKPSPSLPSTSAPCNTRPCTISA</sequence>
<feature type="compositionally biased region" description="Low complexity" evidence="1">
    <location>
        <begin position="77"/>
        <end position="86"/>
    </location>
</feature>